<accession>A0A9W6PV81</accession>
<protein>
    <recommendedName>
        <fullName evidence="5">Thioesterase family protein</fullName>
    </recommendedName>
</protein>
<evidence type="ECO:0000259" key="1">
    <source>
        <dbReference type="Pfam" id="PF13622"/>
    </source>
</evidence>
<reference evidence="3" key="1">
    <citation type="submission" date="2023-02" db="EMBL/GenBank/DDBJ databases">
        <title>Actinomadura rubrobrunea NBRC 14622.</title>
        <authorList>
            <person name="Ichikawa N."/>
            <person name="Sato H."/>
            <person name="Tonouchi N."/>
        </authorList>
    </citation>
    <scope>NUCLEOTIDE SEQUENCE</scope>
    <source>
        <strain evidence="3">NBRC 14622</strain>
    </source>
</reference>
<dbReference type="InterPro" id="IPR049449">
    <property type="entry name" value="TesB_ACOT8-like_N"/>
</dbReference>
<keyword evidence="4" id="KW-1185">Reference proteome</keyword>
<comment type="caution">
    <text evidence="3">The sequence shown here is derived from an EMBL/GenBank/DDBJ whole genome shotgun (WGS) entry which is preliminary data.</text>
</comment>
<feature type="domain" description="Acyl-CoA thioesterase-like C-terminal" evidence="2">
    <location>
        <begin position="127"/>
        <end position="258"/>
    </location>
</feature>
<dbReference type="InterPro" id="IPR029069">
    <property type="entry name" value="HotDog_dom_sf"/>
</dbReference>
<sequence length="266" mass="28346">MTITAPPPTPGRLLAAAEDGPFVPAPRFQGFGGLHGGLALALATAAMQRHAPQARLRSASARLHRAVTGTFQLATRTMRVGRITTCAGELADEEGPLVDASAIFSVPRAGNWPRFAPPAPAAPPPADCEVFRIPPEFVPISEFWEIRPVGPNRPYARCAEPELTAWVRLTEDDTPPDAHRLVLLMDALAPAYAAVLSDLLLVPTMELTVHPAEGLETASSPWVLLRARTRGAGAAGWNEEIIDAWDPQGVHLGTAHQLRLGRGDAA</sequence>
<dbReference type="Gene3D" id="2.40.160.210">
    <property type="entry name" value="Acyl-CoA thioesterase, double hotdog domain"/>
    <property type="match status" value="1"/>
</dbReference>
<dbReference type="AlphaFoldDB" id="A0A9W6PV81"/>
<dbReference type="Proteomes" id="UP001165124">
    <property type="component" value="Unassembled WGS sequence"/>
</dbReference>
<evidence type="ECO:0000259" key="2">
    <source>
        <dbReference type="Pfam" id="PF20789"/>
    </source>
</evidence>
<dbReference type="RefSeq" id="WP_083951313.1">
    <property type="nucleotide sequence ID" value="NZ_BSRZ01000003.1"/>
</dbReference>
<name>A0A9W6PV81_9ACTN</name>
<gene>
    <name evidence="3" type="ORF">Arub01_17920</name>
</gene>
<proteinExistence type="predicted"/>
<dbReference type="SUPFAM" id="SSF54637">
    <property type="entry name" value="Thioesterase/thiol ester dehydrase-isomerase"/>
    <property type="match status" value="1"/>
</dbReference>
<organism evidence="3 4">
    <name type="scientific">Actinomadura rubrobrunea</name>
    <dbReference type="NCBI Taxonomy" id="115335"/>
    <lineage>
        <taxon>Bacteria</taxon>
        <taxon>Bacillati</taxon>
        <taxon>Actinomycetota</taxon>
        <taxon>Actinomycetes</taxon>
        <taxon>Streptosporangiales</taxon>
        <taxon>Thermomonosporaceae</taxon>
        <taxon>Actinomadura</taxon>
    </lineage>
</organism>
<dbReference type="InterPro" id="IPR049450">
    <property type="entry name" value="ACOT8-like_C"/>
</dbReference>
<feature type="domain" description="Acyl-CoA thioesterase-like N-terminal HotDog" evidence="1">
    <location>
        <begin position="29"/>
        <end position="104"/>
    </location>
</feature>
<evidence type="ECO:0008006" key="5">
    <source>
        <dbReference type="Google" id="ProtNLM"/>
    </source>
</evidence>
<dbReference type="Pfam" id="PF13622">
    <property type="entry name" value="4HBT_3"/>
    <property type="match status" value="1"/>
</dbReference>
<dbReference type="EMBL" id="BSRZ01000003">
    <property type="protein sequence ID" value="GLW63548.1"/>
    <property type="molecule type" value="Genomic_DNA"/>
</dbReference>
<dbReference type="InterPro" id="IPR042171">
    <property type="entry name" value="Acyl-CoA_hotdog"/>
</dbReference>
<evidence type="ECO:0000313" key="4">
    <source>
        <dbReference type="Proteomes" id="UP001165124"/>
    </source>
</evidence>
<evidence type="ECO:0000313" key="3">
    <source>
        <dbReference type="EMBL" id="GLW63548.1"/>
    </source>
</evidence>
<dbReference type="Pfam" id="PF20789">
    <property type="entry name" value="4HBT_3C"/>
    <property type="match status" value="1"/>
</dbReference>